<accession>A0ABY4T2G6</accession>
<gene>
    <name evidence="2" type="ORF">IM816_03170</name>
</gene>
<dbReference type="Pfam" id="PF16219">
    <property type="entry name" value="DUF4879"/>
    <property type="match status" value="1"/>
</dbReference>
<feature type="signal peptide" evidence="1">
    <location>
        <begin position="1"/>
        <end position="22"/>
    </location>
</feature>
<dbReference type="RefSeq" id="WP_250339767.1">
    <property type="nucleotide sequence ID" value="NZ_CP063231.1"/>
</dbReference>
<protein>
    <submittedName>
        <fullName evidence="2">DUF4879 domain-containing protein</fullName>
    </submittedName>
</protein>
<evidence type="ECO:0000256" key="1">
    <source>
        <dbReference type="SAM" id="SignalP"/>
    </source>
</evidence>
<name>A0ABY4T2G6_9GAMM</name>
<sequence length="142" mass="15411">MKLFLTAAATLACSLMGSDCLANNLSNVQVVAVESPNGGREYLSPWSSSTARDHGGGWIKVTVEEIGYGNNQRATLLGYSLRETDTQRLCNVGGYAGLCRRGGSIIGYRRTWEVRGLDGGNFEYMVIPNGIGPTRRVHLTIR</sequence>
<reference evidence="2" key="1">
    <citation type="submission" date="2020-10" db="EMBL/GenBank/DDBJ databases">
        <title>Whole-genome sequence of Luteibacter sp. EIF3.</title>
        <authorList>
            <person name="Friedrich I."/>
            <person name="Hertel R."/>
            <person name="Daniel R."/>
        </authorList>
    </citation>
    <scope>NUCLEOTIDE SEQUENCE</scope>
    <source>
        <strain evidence="2">EIF3</strain>
    </source>
</reference>
<dbReference type="Proteomes" id="UP001056681">
    <property type="component" value="Chromosome"/>
</dbReference>
<dbReference type="EMBL" id="CP063231">
    <property type="protein sequence ID" value="URL59132.1"/>
    <property type="molecule type" value="Genomic_DNA"/>
</dbReference>
<feature type="chain" id="PRO_5046800407" evidence="1">
    <location>
        <begin position="23"/>
        <end position="142"/>
    </location>
</feature>
<proteinExistence type="predicted"/>
<evidence type="ECO:0000313" key="3">
    <source>
        <dbReference type="Proteomes" id="UP001056681"/>
    </source>
</evidence>
<keyword evidence="1" id="KW-0732">Signal</keyword>
<dbReference type="InterPro" id="IPR032624">
    <property type="entry name" value="DUF4879"/>
</dbReference>
<keyword evidence="3" id="KW-1185">Reference proteome</keyword>
<organism evidence="2 3">
    <name type="scientific">Luteibacter flocculans</name>
    <dbReference type="NCBI Taxonomy" id="2780091"/>
    <lineage>
        <taxon>Bacteria</taxon>
        <taxon>Pseudomonadati</taxon>
        <taxon>Pseudomonadota</taxon>
        <taxon>Gammaproteobacteria</taxon>
        <taxon>Lysobacterales</taxon>
        <taxon>Rhodanobacteraceae</taxon>
        <taxon>Luteibacter</taxon>
    </lineage>
</organism>
<evidence type="ECO:0000313" key="2">
    <source>
        <dbReference type="EMBL" id="URL59132.1"/>
    </source>
</evidence>